<dbReference type="SUPFAM" id="SSF89796">
    <property type="entry name" value="CoA-transferase family III (CaiB/BaiF)"/>
    <property type="match status" value="1"/>
</dbReference>
<evidence type="ECO:0000313" key="2">
    <source>
        <dbReference type="EMBL" id="CAB5135376.1"/>
    </source>
</evidence>
<dbReference type="GO" id="GO:0003824">
    <property type="term" value="F:catalytic activity"/>
    <property type="evidence" value="ECO:0007669"/>
    <property type="project" value="InterPro"/>
</dbReference>
<feature type="region of interest" description="Disordered" evidence="1">
    <location>
        <begin position="352"/>
        <end position="376"/>
    </location>
</feature>
<dbReference type="PANTHER" id="PTHR48228">
    <property type="entry name" value="SUCCINYL-COA--D-CITRAMALATE COA-TRANSFERASE"/>
    <property type="match status" value="1"/>
</dbReference>
<dbReference type="Gene3D" id="3.30.1540.10">
    <property type="entry name" value="formyl-coa transferase, domain 3"/>
    <property type="match status" value="1"/>
</dbReference>
<protein>
    <submittedName>
        <fullName evidence="2">Unannotated protein</fullName>
    </submittedName>
</protein>
<dbReference type="Gene3D" id="3.40.50.10540">
    <property type="entry name" value="Crotonobetainyl-coa:carnitine coa-transferase, domain 1"/>
    <property type="match status" value="1"/>
</dbReference>
<organism evidence="2">
    <name type="scientific">freshwater metagenome</name>
    <dbReference type="NCBI Taxonomy" id="449393"/>
    <lineage>
        <taxon>unclassified sequences</taxon>
        <taxon>metagenomes</taxon>
        <taxon>ecological metagenomes</taxon>
    </lineage>
</organism>
<dbReference type="AlphaFoldDB" id="A0A6J7W592"/>
<reference evidence="2" key="1">
    <citation type="submission" date="2020-05" db="EMBL/GenBank/DDBJ databases">
        <authorList>
            <person name="Chiriac C."/>
            <person name="Salcher M."/>
            <person name="Ghai R."/>
            <person name="Kavagutti S V."/>
        </authorList>
    </citation>
    <scope>NUCLEOTIDE SEQUENCE</scope>
</reference>
<dbReference type="InterPro" id="IPR003673">
    <property type="entry name" value="CoA-Trfase_fam_III"/>
</dbReference>
<dbReference type="InterPro" id="IPR044855">
    <property type="entry name" value="CoA-Trfase_III_dom3_sf"/>
</dbReference>
<dbReference type="PANTHER" id="PTHR48228:SF5">
    <property type="entry name" value="ALPHA-METHYLACYL-COA RACEMASE"/>
    <property type="match status" value="1"/>
</dbReference>
<accession>A0A6J7W592</accession>
<dbReference type="Pfam" id="PF02515">
    <property type="entry name" value="CoA_transf_3"/>
    <property type="match status" value="1"/>
</dbReference>
<dbReference type="EMBL" id="CAFBRX010000227">
    <property type="protein sequence ID" value="CAB5135376.1"/>
    <property type="molecule type" value="Genomic_DNA"/>
</dbReference>
<sequence length="403" mass="43479">MSNSLSGIGQLITQYDKGMTGPLSGFRIVEIAGIGPGPFAAMMLSDMGAEVIRVERAQAVRGPAPETPYFDVLQRGRQNIAIDLKNPEGVETLLQLVESADALIEGFRPGVMERLGIGPDVCLARNPKLVFGRMTGWGQTGMYAQAAGHDINYISLAGALAHFGRAGEGPVPPMNMVGDFGGGGMFLAFGVVCALLEASKSQQGQIVDAAMVDGTSVLMTMFWAFSQMGAHDENARGTNLLDTGAHFYDAYECKDGKYISIGSIETQFYAQLMQLTGLEGDPEFAKQMDKTQWPHLKKRIADVFKSKTRDEWCAIMETTDVCFAPVLTMSEAAQHPHNVERKMIIDIAGTKQPAPAPRFSRTVPEVSRPPAHPGQHSREILASWGFAATEIERLLVAGAVVDA</sequence>
<proteinExistence type="predicted"/>
<dbReference type="InterPro" id="IPR050509">
    <property type="entry name" value="CoA-transferase_III"/>
</dbReference>
<evidence type="ECO:0000256" key="1">
    <source>
        <dbReference type="SAM" id="MobiDB-lite"/>
    </source>
</evidence>
<gene>
    <name evidence="2" type="ORF">UFOPK4422_01601</name>
</gene>
<name>A0A6J7W592_9ZZZZ</name>
<dbReference type="InterPro" id="IPR023606">
    <property type="entry name" value="CoA-Trfase_III_dom_1_sf"/>
</dbReference>